<dbReference type="InterPro" id="IPR050313">
    <property type="entry name" value="Carb_Metab_HTH_regulators"/>
</dbReference>
<keyword evidence="1" id="KW-0805">Transcription regulation</keyword>
<dbReference type="Gene3D" id="1.10.10.10">
    <property type="entry name" value="Winged helix-like DNA-binding domain superfamily/Winged helix DNA-binding domain"/>
    <property type="match status" value="1"/>
</dbReference>
<evidence type="ECO:0000259" key="4">
    <source>
        <dbReference type="PROSITE" id="PS51000"/>
    </source>
</evidence>
<accession>A0ABP3VA43</accession>
<dbReference type="SUPFAM" id="SSF46785">
    <property type="entry name" value="Winged helix' DNA-binding domain"/>
    <property type="match status" value="1"/>
</dbReference>
<dbReference type="RefSeq" id="WP_224453122.1">
    <property type="nucleotide sequence ID" value="NZ_BAAAGG010000005.1"/>
</dbReference>
<dbReference type="GO" id="GO:0003677">
    <property type="term" value="F:DNA binding"/>
    <property type="evidence" value="ECO:0007669"/>
    <property type="project" value="UniProtKB-KW"/>
</dbReference>
<dbReference type="InterPro" id="IPR037171">
    <property type="entry name" value="NagB/RpiA_transferase-like"/>
</dbReference>
<organism evidence="5 6">
    <name type="scientific">Psychroflexus lacisalsi</name>
    <dbReference type="NCBI Taxonomy" id="503928"/>
    <lineage>
        <taxon>Bacteria</taxon>
        <taxon>Pseudomonadati</taxon>
        <taxon>Bacteroidota</taxon>
        <taxon>Flavobacteriia</taxon>
        <taxon>Flavobacteriales</taxon>
        <taxon>Flavobacteriaceae</taxon>
        <taxon>Psychroflexus</taxon>
    </lineage>
</organism>
<dbReference type="InterPro" id="IPR036388">
    <property type="entry name" value="WH-like_DNA-bd_sf"/>
</dbReference>
<dbReference type="SUPFAM" id="SSF100950">
    <property type="entry name" value="NagB/RpiA/CoA transferase-like"/>
    <property type="match status" value="1"/>
</dbReference>
<feature type="domain" description="HTH deoR-type" evidence="4">
    <location>
        <begin position="1"/>
        <end position="55"/>
    </location>
</feature>
<dbReference type="PROSITE" id="PS00894">
    <property type="entry name" value="HTH_DEOR_1"/>
    <property type="match status" value="1"/>
</dbReference>
<evidence type="ECO:0000313" key="5">
    <source>
        <dbReference type="EMBL" id="GAA0753438.1"/>
    </source>
</evidence>
<comment type="caution">
    <text evidence="5">The sequence shown here is derived from an EMBL/GenBank/DDBJ whole genome shotgun (WGS) entry which is preliminary data.</text>
</comment>
<dbReference type="Gene3D" id="3.40.50.1360">
    <property type="match status" value="1"/>
</dbReference>
<reference evidence="6" key="1">
    <citation type="journal article" date="2019" name="Int. J. Syst. Evol. Microbiol.">
        <title>The Global Catalogue of Microorganisms (GCM) 10K type strain sequencing project: providing services to taxonomists for standard genome sequencing and annotation.</title>
        <authorList>
            <consortium name="The Broad Institute Genomics Platform"/>
            <consortium name="The Broad Institute Genome Sequencing Center for Infectious Disease"/>
            <person name="Wu L."/>
            <person name="Ma J."/>
        </authorList>
    </citation>
    <scope>NUCLEOTIDE SEQUENCE [LARGE SCALE GENOMIC DNA]</scope>
    <source>
        <strain evidence="6">JCM 16231</strain>
    </source>
</reference>
<name>A0ABP3VA43_9FLAO</name>
<keyword evidence="3" id="KW-0804">Transcription</keyword>
<dbReference type="Pfam" id="PF00455">
    <property type="entry name" value="DeoRC"/>
    <property type="match status" value="1"/>
</dbReference>
<proteinExistence type="predicted"/>
<protein>
    <submittedName>
        <fullName evidence="5">DeoR/GlpR family DNA-binding transcription regulator</fullName>
    </submittedName>
</protein>
<keyword evidence="2 5" id="KW-0238">DNA-binding</keyword>
<keyword evidence="6" id="KW-1185">Reference proteome</keyword>
<evidence type="ECO:0000256" key="3">
    <source>
        <dbReference type="ARBA" id="ARBA00023163"/>
    </source>
</evidence>
<gene>
    <name evidence="5" type="ORF">GCM10009433_05610</name>
</gene>
<evidence type="ECO:0000256" key="2">
    <source>
        <dbReference type="ARBA" id="ARBA00023125"/>
    </source>
</evidence>
<dbReference type="Pfam" id="PF08220">
    <property type="entry name" value="HTH_DeoR"/>
    <property type="match status" value="1"/>
</dbReference>
<dbReference type="InterPro" id="IPR036390">
    <property type="entry name" value="WH_DNA-bd_sf"/>
</dbReference>
<dbReference type="EMBL" id="BAAAGG010000005">
    <property type="protein sequence ID" value="GAA0753438.1"/>
    <property type="molecule type" value="Genomic_DNA"/>
</dbReference>
<evidence type="ECO:0000313" key="6">
    <source>
        <dbReference type="Proteomes" id="UP001500185"/>
    </source>
</evidence>
<dbReference type="Proteomes" id="UP001500185">
    <property type="component" value="Unassembled WGS sequence"/>
</dbReference>
<dbReference type="InterPro" id="IPR014036">
    <property type="entry name" value="DeoR-like_C"/>
</dbReference>
<sequence>MKRHQAILELLEKETYVSVAHLCDLFEVSAVTIRKDLKLLEDKGLLFRTHGGATIQNPYINDRHVSEKEKLNVKEKEAIAEAAIQLIKPNDSIMIASGTTMQMLAKAIHIEEHLNITTSSLNVALELTNSPYYDILQLGGNVRHSSSSVTGHFSHSLLENISCNLLFLGVDGIDVDHGCTTTSLEEAILNKKMIESAQKIIVLADSSKFNRKGFGKICAISDIHHIITDSGISNTVAKEIKSMGIHLTVV</sequence>
<dbReference type="PANTHER" id="PTHR30363">
    <property type="entry name" value="HTH-TYPE TRANSCRIPTIONAL REGULATOR SRLR-RELATED"/>
    <property type="match status" value="1"/>
</dbReference>
<dbReference type="SMART" id="SM00420">
    <property type="entry name" value="HTH_DEOR"/>
    <property type="match status" value="1"/>
</dbReference>
<dbReference type="InterPro" id="IPR001034">
    <property type="entry name" value="DeoR_HTH"/>
</dbReference>
<dbReference type="PRINTS" id="PR00037">
    <property type="entry name" value="HTHLACR"/>
</dbReference>
<dbReference type="InterPro" id="IPR018356">
    <property type="entry name" value="Tscrpt_reg_HTH_DeoR_CS"/>
</dbReference>
<dbReference type="SMART" id="SM01134">
    <property type="entry name" value="DeoRC"/>
    <property type="match status" value="1"/>
</dbReference>
<dbReference type="PROSITE" id="PS51000">
    <property type="entry name" value="HTH_DEOR_2"/>
    <property type="match status" value="1"/>
</dbReference>
<evidence type="ECO:0000256" key="1">
    <source>
        <dbReference type="ARBA" id="ARBA00023015"/>
    </source>
</evidence>
<dbReference type="PANTHER" id="PTHR30363:SF46">
    <property type="entry name" value="LYSR FAMILY TRANSCRIPTIONAL REGULATOR"/>
    <property type="match status" value="1"/>
</dbReference>